<feature type="domain" description="Ysc84 actin-binding" evidence="2">
    <location>
        <begin position="94"/>
        <end position="172"/>
    </location>
</feature>
<sequence>MSSLKTMLLVVFLGVFSLNATGQTTKDKKIMLDAEDAKQTLIAEDPGIEEMFNNSVGYAIFPNVGKGGFVVGGASGNGVVYENGKAIGSARLTKMNVGLQAGGQALIQVIFFETANELEEFKKGKFKFDAGASAVALEQGESYQPSYSEGVAVVTHSKGGLMADVSVGGQKFQYTPFEEQ</sequence>
<evidence type="ECO:0000313" key="3">
    <source>
        <dbReference type="EMBL" id="THD68776.1"/>
    </source>
</evidence>
<protein>
    <recommendedName>
        <fullName evidence="2">Ysc84 actin-binding domain-containing protein</fullName>
    </recommendedName>
</protein>
<keyword evidence="4" id="KW-1185">Reference proteome</keyword>
<dbReference type="InterPro" id="IPR007461">
    <property type="entry name" value="Ysc84_actin-binding"/>
</dbReference>
<reference evidence="3 4" key="1">
    <citation type="submission" date="2019-04" db="EMBL/GenBank/DDBJ databases">
        <title>Draft genome sequence of Robertkochia marina CC-AMO-30D.</title>
        <authorList>
            <person name="Hameed A."/>
            <person name="Lin S.-Y."/>
            <person name="Shahina M."/>
            <person name="Lai W.-A."/>
            <person name="Young C.-C."/>
        </authorList>
    </citation>
    <scope>NUCLEOTIDE SEQUENCE [LARGE SCALE GENOMIC DNA]</scope>
    <source>
        <strain evidence="3 4">CC-AMO-30D</strain>
    </source>
</reference>
<evidence type="ECO:0000256" key="1">
    <source>
        <dbReference type="SAM" id="SignalP"/>
    </source>
</evidence>
<accession>A0A4S3M177</accession>
<evidence type="ECO:0000259" key="2">
    <source>
        <dbReference type="Pfam" id="PF04366"/>
    </source>
</evidence>
<gene>
    <name evidence="3" type="ORF">E7Z59_00145</name>
</gene>
<dbReference type="Proteomes" id="UP000305939">
    <property type="component" value="Unassembled WGS sequence"/>
</dbReference>
<dbReference type="RefSeq" id="WP_136334265.1">
    <property type="nucleotide sequence ID" value="NZ_QXMP01000007.1"/>
</dbReference>
<keyword evidence="1" id="KW-0732">Signal</keyword>
<feature type="signal peptide" evidence="1">
    <location>
        <begin position="1"/>
        <end position="22"/>
    </location>
</feature>
<feature type="chain" id="PRO_5020513402" description="Ysc84 actin-binding domain-containing protein" evidence="1">
    <location>
        <begin position="23"/>
        <end position="180"/>
    </location>
</feature>
<dbReference type="AlphaFoldDB" id="A0A4S3M177"/>
<name>A0A4S3M177_9FLAO</name>
<evidence type="ECO:0000313" key="4">
    <source>
        <dbReference type="Proteomes" id="UP000305939"/>
    </source>
</evidence>
<organism evidence="3 4">
    <name type="scientific">Robertkochia marina</name>
    <dbReference type="NCBI Taxonomy" id="1227945"/>
    <lineage>
        <taxon>Bacteria</taxon>
        <taxon>Pseudomonadati</taxon>
        <taxon>Bacteroidota</taxon>
        <taxon>Flavobacteriia</taxon>
        <taxon>Flavobacteriales</taxon>
        <taxon>Flavobacteriaceae</taxon>
        <taxon>Robertkochia</taxon>
    </lineage>
</organism>
<dbReference type="EMBL" id="SSMC01000001">
    <property type="protein sequence ID" value="THD68776.1"/>
    <property type="molecule type" value="Genomic_DNA"/>
</dbReference>
<comment type="caution">
    <text evidence="3">The sequence shown here is derived from an EMBL/GenBank/DDBJ whole genome shotgun (WGS) entry which is preliminary data.</text>
</comment>
<dbReference type="Pfam" id="PF04366">
    <property type="entry name" value="Ysc84"/>
    <property type="match status" value="1"/>
</dbReference>
<dbReference type="OrthoDB" id="5405772at2"/>
<proteinExistence type="predicted"/>